<reference evidence="2" key="1">
    <citation type="submission" date="2020-10" db="EMBL/GenBank/DDBJ databases">
        <authorList>
            <person name="Palmer J.M."/>
        </authorList>
    </citation>
    <scope>NUCLEOTIDE SEQUENCE</scope>
    <source>
        <strain evidence="2">UCD 2041</strain>
    </source>
</reference>
<dbReference type="Pfam" id="PF15159">
    <property type="entry name" value="PIG-Y"/>
    <property type="match status" value="1"/>
</dbReference>
<gene>
    <name evidence="2" type="ORF">BRETT_000871</name>
</gene>
<proteinExistence type="predicted"/>
<feature type="transmembrane region" description="Helical" evidence="1">
    <location>
        <begin position="104"/>
        <end position="124"/>
    </location>
</feature>
<evidence type="ECO:0000313" key="2">
    <source>
        <dbReference type="EMBL" id="QOU21151.1"/>
    </source>
</evidence>
<keyword evidence="1" id="KW-0472">Membrane</keyword>
<feature type="transmembrane region" description="Helical" evidence="1">
    <location>
        <begin position="70"/>
        <end position="92"/>
    </location>
</feature>
<dbReference type="RefSeq" id="XP_041137644.1">
    <property type="nucleotide sequence ID" value="XM_041279430.1"/>
</dbReference>
<dbReference type="KEGG" id="bbrx:BRETT_000871"/>
<feature type="transmembrane region" description="Helical" evidence="1">
    <location>
        <begin position="43"/>
        <end position="64"/>
    </location>
</feature>
<dbReference type="EMBL" id="CP063136">
    <property type="protein sequence ID" value="QOU21151.1"/>
    <property type="molecule type" value="Genomic_DNA"/>
</dbReference>
<protein>
    <submittedName>
        <fullName evidence="2">Uncharacterized protein</fullName>
    </submittedName>
</protein>
<evidence type="ECO:0000256" key="1">
    <source>
        <dbReference type="SAM" id="Phobius"/>
    </source>
</evidence>
<name>A0A871RF77_DEKBR</name>
<accession>A0A871RF77</accession>
<dbReference type="Proteomes" id="UP000663131">
    <property type="component" value="Chromosome 8"/>
</dbReference>
<sequence length="137" mass="15821">MVTGGERKGKANKRVAFLFTPEVDESTPKQMDAYMHELRIRGYFIRILTWLTFVIGMGSIFGLWEWCFSLYSAMLFNTQVPIIGPVISYLKLAVSDKMVVDHYYTYAFLLNFVIIWLWCVASWLGMKLFRHSKGGGS</sequence>
<dbReference type="GeneID" id="64572796"/>
<dbReference type="InterPro" id="IPR029164">
    <property type="entry name" value="PIG-Y"/>
</dbReference>
<dbReference type="AlphaFoldDB" id="A0A871RF77"/>
<evidence type="ECO:0000313" key="3">
    <source>
        <dbReference type="Proteomes" id="UP000663131"/>
    </source>
</evidence>
<keyword evidence="1" id="KW-1133">Transmembrane helix</keyword>
<keyword evidence="1" id="KW-0812">Transmembrane</keyword>
<reference evidence="2" key="2">
    <citation type="journal article" name="BMC Genomics">
        <title>New genome assemblies reveal patterns of domestication and adaptation across Brettanomyces (Dekkera) species.</title>
        <authorList>
            <person name="Roach M.J."/>
            <person name="Borneman A.R."/>
        </authorList>
    </citation>
    <scope>NUCLEOTIDE SEQUENCE</scope>
    <source>
        <strain evidence="2">UCD 2041</strain>
    </source>
</reference>
<dbReference type="PANTHER" id="PTHR39400">
    <property type="entry name" value="YALI0E29227P"/>
    <property type="match status" value="1"/>
</dbReference>
<organism evidence="2 3">
    <name type="scientific">Dekkera bruxellensis</name>
    <name type="common">Brettanomyces custersii</name>
    <dbReference type="NCBI Taxonomy" id="5007"/>
    <lineage>
        <taxon>Eukaryota</taxon>
        <taxon>Fungi</taxon>
        <taxon>Dikarya</taxon>
        <taxon>Ascomycota</taxon>
        <taxon>Saccharomycotina</taxon>
        <taxon>Pichiomycetes</taxon>
        <taxon>Pichiales</taxon>
        <taxon>Pichiaceae</taxon>
        <taxon>Brettanomyces</taxon>
    </lineage>
</organism>
<dbReference type="OrthoDB" id="2157498at2759"/>
<dbReference type="PANTHER" id="PTHR39400:SF1">
    <property type="entry name" value="PIG-P DOMAIN-CONTAINING PROTEIN"/>
    <property type="match status" value="1"/>
</dbReference>